<organism evidence="2 3">
    <name type="scientific">Saccharomonospora piscinae</name>
    <dbReference type="NCBI Taxonomy" id="687388"/>
    <lineage>
        <taxon>Bacteria</taxon>
        <taxon>Bacillati</taxon>
        <taxon>Actinomycetota</taxon>
        <taxon>Actinomycetes</taxon>
        <taxon>Pseudonocardiales</taxon>
        <taxon>Pseudonocardiaceae</taxon>
        <taxon>Saccharomonospora</taxon>
    </lineage>
</organism>
<proteinExistence type="predicted"/>
<name>A0A1V9AA93_SACPI</name>
<evidence type="ECO:0000259" key="1">
    <source>
        <dbReference type="Pfam" id="PF04149"/>
    </source>
</evidence>
<accession>A0A1V9AA93</accession>
<evidence type="ECO:0000313" key="3">
    <source>
        <dbReference type="Proteomes" id="UP000192591"/>
    </source>
</evidence>
<evidence type="ECO:0000313" key="2">
    <source>
        <dbReference type="EMBL" id="OQO94042.1"/>
    </source>
</evidence>
<keyword evidence="3" id="KW-1185">Reference proteome</keyword>
<dbReference type="Proteomes" id="UP000192591">
    <property type="component" value="Unassembled WGS sequence"/>
</dbReference>
<sequence length="69" mass="7350">MVTDTDLARLEWRKSSYSGGGNDCVEVAFTGDGAAVRDSKNPGGGALRLSRREWDGLLAAARAGRLDPR</sequence>
<comment type="caution">
    <text evidence="2">The sequence shown here is derived from an EMBL/GenBank/DDBJ whole genome shotgun (WGS) entry which is preliminary data.</text>
</comment>
<dbReference type="EMBL" id="MWIH01000003">
    <property type="protein sequence ID" value="OQO94042.1"/>
    <property type="molecule type" value="Genomic_DNA"/>
</dbReference>
<protein>
    <submittedName>
        <fullName evidence="2">DUF397 domain-containing protein</fullName>
    </submittedName>
</protein>
<gene>
    <name evidence="2" type="ORF">B1813_05935</name>
</gene>
<dbReference type="AlphaFoldDB" id="A0A1V9AA93"/>
<dbReference type="STRING" id="1962155.B1813_05935"/>
<feature type="domain" description="DUF397" evidence="1">
    <location>
        <begin position="10"/>
        <end position="62"/>
    </location>
</feature>
<dbReference type="RefSeq" id="WP_024874598.1">
    <property type="nucleotide sequence ID" value="NZ_AZUM01000001.1"/>
</dbReference>
<dbReference type="OrthoDB" id="3430276at2"/>
<reference evidence="2 3" key="1">
    <citation type="submission" date="2017-02" db="EMBL/GenBank/DDBJ databases">
        <title>Draft genome of Saccharomonospora sp. 154.</title>
        <authorList>
            <person name="Alonso-Carmona G.S."/>
            <person name="De La Haba R."/>
            <person name="Vera-Gargallo B."/>
            <person name="Sandoval-Trujillo A.H."/>
            <person name="Ramirez-Duran N."/>
            <person name="Ventosa A."/>
        </authorList>
    </citation>
    <scope>NUCLEOTIDE SEQUENCE [LARGE SCALE GENOMIC DNA]</scope>
    <source>
        <strain evidence="2 3">LRS4.154</strain>
    </source>
</reference>
<dbReference type="Pfam" id="PF04149">
    <property type="entry name" value="DUF397"/>
    <property type="match status" value="1"/>
</dbReference>
<dbReference type="InterPro" id="IPR007278">
    <property type="entry name" value="DUF397"/>
</dbReference>